<gene>
    <name evidence="6" type="ordered locus">Bcav_3682</name>
</gene>
<keyword evidence="2" id="KW-0863">Zinc-finger</keyword>
<reference evidence="6 7" key="1">
    <citation type="journal article" date="2009" name="Stand. Genomic Sci.">
        <title>Complete genome sequence of Beutenbergia cavernae type strain (HKI 0122).</title>
        <authorList>
            <person name="Land M."/>
            <person name="Pukall R."/>
            <person name="Abt B."/>
            <person name="Goker M."/>
            <person name="Rohde M."/>
            <person name="Glavina Del Rio T."/>
            <person name="Tice H."/>
            <person name="Copeland A."/>
            <person name="Cheng J.F."/>
            <person name="Lucas S."/>
            <person name="Chen F."/>
            <person name="Nolan M."/>
            <person name="Bruce D."/>
            <person name="Goodwin L."/>
            <person name="Pitluck S."/>
            <person name="Ivanova N."/>
            <person name="Mavromatis K."/>
            <person name="Ovchinnikova G."/>
            <person name="Pati A."/>
            <person name="Chen A."/>
            <person name="Palaniappan K."/>
            <person name="Hauser L."/>
            <person name="Chang Y.J."/>
            <person name="Jefferies C.C."/>
            <person name="Saunders E."/>
            <person name="Brettin T."/>
            <person name="Detter J.C."/>
            <person name="Han C."/>
            <person name="Chain P."/>
            <person name="Bristow J."/>
            <person name="Eisen J.A."/>
            <person name="Markowitz V."/>
            <person name="Hugenholtz P."/>
            <person name="Kyrpides N.C."/>
            <person name="Klenk H.P."/>
            <person name="Lapidus A."/>
        </authorList>
    </citation>
    <scope>NUCLEOTIDE SEQUENCE [LARGE SCALE GENOMIC DNA]</scope>
    <source>
        <strain evidence="7">ATCC BAA-8 / DSM 12333 / NBRC 16432</strain>
    </source>
</reference>
<feature type="domain" description="Zinc finger DksA/TraR C4-type" evidence="5">
    <location>
        <begin position="84"/>
        <end position="110"/>
    </location>
</feature>
<evidence type="ECO:0000313" key="7">
    <source>
        <dbReference type="Proteomes" id="UP000007962"/>
    </source>
</evidence>
<dbReference type="eggNOG" id="COG1734">
    <property type="taxonomic scope" value="Bacteria"/>
</dbReference>
<dbReference type="InterPro" id="IPR000962">
    <property type="entry name" value="Znf_DskA_TraR"/>
</dbReference>
<evidence type="ECO:0000256" key="1">
    <source>
        <dbReference type="ARBA" id="ARBA00022723"/>
    </source>
</evidence>
<dbReference type="KEGG" id="bcv:Bcav_3682"/>
<evidence type="ECO:0000256" key="2">
    <source>
        <dbReference type="ARBA" id="ARBA00022771"/>
    </source>
</evidence>
<evidence type="ECO:0000259" key="5">
    <source>
        <dbReference type="Pfam" id="PF01258"/>
    </source>
</evidence>
<dbReference type="PANTHER" id="PTHR33823">
    <property type="entry name" value="RNA POLYMERASE-BINDING TRANSCRIPTION FACTOR DKSA-RELATED"/>
    <property type="match status" value="1"/>
</dbReference>
<dbReference type="Pfam" id="PF01258">
    <property type="entry name" value="zf-dskA_traR"/>
    <property type="match status" value="1"/>
</dbReference>
<keyword evidence="3" id="KW-0862">Zinc</keyword>
<sequence>MPTDHRGRLTERRAALEERLRALRATRGEIIAASASSNADDEHDPEGSTIAYDRAQVGALIASAEHEREELDAALARIEDGTHGVCERCGRPIPAARLEVRPAARTCVGCG</sequence>
<dbReference type="HOGENOM" id="CLU_043144_3_0_11"/>
<dbReference type="SUPFAM" id="SSF57716">
    <property type="entry name" value="Glucocorticoid receptor-like (DNA-binding domain)"/>
    <property type="match status" value="1"/>
</dbReference>
<evidence type="ECO:0000256" key="3">
    <source>
        <dbReference type="ARBA" id="ARBA00022833"/>
    </source>
</evidence>
<keyword evidence="7" id="KW-1185">Reference proteome</keyword>
<dbReference type="OrthoDB" id="1121111at2"/>
<dbReference type="Gene3D" id="1.20.120.910">
    <property type="entry name" value="DksA, coiled-coil domain"/>
    <property type="match status" value="1"/>
</dbReference>
<dbReference type="PROSITE" id="PS51128">
    <property type="entry name" value="ZF_DKSA_2"/>
    <property type="match status" value="1"/>
</dbReference>
<accession>C5C3L5</accession>
<dbReference type="EMBL" id="CP001618">
    <property type="protein sequence ID" value="ACQ81924.1"/>
    <property type="molecule type" value="Genomic_DNA"/>
</dbReference>
<feature type="zinc finger region" description="dksA C4-type" evidence="4">
    <location>
        <begin position="86"/>
        <end position="110"/>
    </location>
</feature>
<dbReference type="AlphaFoldDB" id="C5C3L5"/>
<evidence type="ECO:0000256" key="4">
    <source>
        <dbReference type="PROSITE-ProRule" id="PRU00510"/>
    </source>
</evidence>
<proteinExistence type="predicted"/>
<evidence type="ECO:0000313" key="6">
    <source>
        <dbReference type="EMBL" id="ACQ81924.1"/>
    </source>
</evidence>
<dbReference type="GO" id="GO:0008270">
    <property type="term" value="F:zinc ion binding"/>
    <property type="evidence" value="ECO:0007669"/>
    <property type="project" value="UniProtKB-KW"/>
</dbReference>
<keyword evidence="1" id="KW-0479">Metal-binding</keyword>
<dbReference type="Proteomes" id="UP000007962">
    <property type="component" value="Chromosome"/>
</dbReference>
<dbReference type="STRING" id="471853.Bcav_3682"/>
<dbReference type="InterPro" id="IPR020458">
    <property type="entry name" value="Znf_DskA_TraR_CS"/>
</dbReference>
<dbReference type="PANTHER" id="PTHR33823:SF4">
    <property type="entry name" value="GENERAL STRESS PROTEIN 16O"/>
    <property type="match status" value="1"/>
</dbReference>
<protein>
    <submittedName>
        <fullName evidence="6">Transcriptional regulator, TraR/DksA family</fullName>
    </submittedName>
</protein>
<dbReference type="RefSeq" id="WP_015884161.1">
    <property type="nucleotide sequence ID" value="NC_012669.1"/>
</dbReference>
<name>C5C3L5_BEUC1</name>
<dbReference type="PROSITE" id="PS01102">
    <property type="entry name" value="ZF_DKSA_1"/>
    <property type="match status" value="1"/>
</dbReference>
<organism evidence="6 7">
    <name type="scientific">Beutenbergia cavernae (strain ATCC BAA-8 / DSM 12333 / CCUG 43141 / JCM 11478 / NBRC 16432 / NCIMB 13614 / HKI 0122)</name>
    <dbReference type="NCBI Taxonomy" id="471853"/>
    <lineage>
        <taxon>Bacteria</taxon>
        <taxon>Bacillati</taxon>
        <taxon>Actinomycetota</taxon>
        <taxon>Actinomycetes</taxon>
        <taxon>Micrococcales</taxon>
        <taxon>Beutenbergiaceae</taxon>
        <taxon>Beutenbergia</taxon>
    </lineage>
</organism>